<reference evidence="2 4" key="1">
    <citation type="submission" date="2019-09" db="EMBL/GenBank/DDBJ databases">
        <title>Draft genome sequences of 48 bacterial type strains from the CCUG.</title>
        <authorList>
            <person name="Tunovic T."/>
            <person name="Pineiro-Iglesias B."/>
            <person name="Unosson C."/>
            <person name="Inganas E."/>
            <person name="Ohlen M."/>
            <person name="Cardew S."/>
            <person name="Jensie-Markopoulos S."/>
            <person name="Salva-Serra F."/>
            <person name="Jaen-Luchoro D."/>
            <person name="Karlsson R."/>
            <person name="Svensson-Stadler L."/>
            <person name="Chun J."/>
            <person name="Moore E."/>
        </authorList>
    </citation>
    <scope>NUCLEOTIDE SEQUENCE [LARGE SCALE GENOMIC DNA]</scope>
    <source>
        <strain evidence="2 4">CCUG 54555</strain>
    </source>
</reference>
<dbReference type="Pfam" id="PF01575">
    <property type="entry name" value="MaoC_dehydratas"/>
    <property type="match status" value="1"/>
</dbReference>
<evidence type="ECO:0000313" key="2">
    <source>
        <dbReference type="EMBL" id="KAB0639874.1"/>
    </source>
</evidence>
<dbReference type="InterPro" id="IPR002539">
    <property type="entry name" value="MaoC-like_dom"/>
</dbReference>
<dbReference type="SUPFAM" id="SSF54637">
    <property type="entry name" value="Thioesterase/thiol ester dehydrase-isomerase"/>
    <property type="match status" value="1"/>
</dbReference>
<dbReference type="InterPro" id="IPR029069">
    <property type="entry name" value="HotDog_dom_sf"/>
</dbReference>
<evidence type="ECO:0000313" key="5">
    <source>
        <dbReference type="Proteomes" id="UP000494222"/>
    </source>
</evidence>
<dbReference type="OrthoDB" id="9801735at2"/>
<sequence>MTDTTLPLIASTQALRALVGAEPFASGWIGIDQQRVDRFADATDDHQWIHVDPERARRESPFGGPIAHGFLTLSLIPALMTDAMRFEQKMGVNYGLNRVRFLKPVPVGARVRALFAVKETAEAARGGVQVTWAVSVQAERPDAPLLVCAAEFITLHYFCHAQRHRRMPLRLSVASCFSASRIGSHRTGSRVPCRPAAPCAAT</sequence>
<dbReference type="PANTHER" id="PTHR42993">
    <property type="entry name" value="MAOC-LIKE DEHYDRATASE DOMAIN-CONTAINING PROTEIN"/>
    <property type="match status" value="1"/>
</dbReference>
<dbReference type="Proteomes" id="UP000430232">
    <property type="component" value="Unassembled WGS sequence"/>
</dbReference>
<dbReference type="CDD" id="cd03450">
    <property type="entry name" value="NodN"/>
    <property type="match status" value="1"/>
</dbReference>
<feature type="domain" description="MaoC-like" evidence="1">
    <location>
        <begin position="19"/>
        <end position="131"/>
    </location>
</feature>
<protein>
    <submittedName>
        <fullName evidence="2">MaoC family dehydratase</fullName>
    </submittedName>
</protein>
<evidence type="ECO:0000313" key="4">
    <source>
        <dbReference type="Proteomes" id="UP000430232"/>
    </source>
</evidence>
<dbReference type="EMBL" id="VZOJ01000047">
    <property type="protein sequence ID" value="KAB0639874.1"/>
    <property type="molecule type" value="Genomic_DNA"/>
</dbReference>
<reference evidence="3 5" key="2">
    <citation type="submission" date="2019-09" db="EMBL/GenBank/DDBJ databases">
        <authorList>
            <person name="Depoorter E."/>
        </authorList>
    </citation>
    <scope>NUCLEOTIDE SEQUENCE [LARGE SCALE GENOMIC DNA]</scope>
    <source>
        <strain evidence="3">LMG 24064</strain>
    </source>
</reference>
<gene>
    <name evidence="3" type="ORF">BLA24064_05506</name>
    <name evidence="2" type="ORF">F7R21_17950</name>
</gene>
<evidence type="ECO:0000259" key="1">
    <source>
        <dbReference type="Pfam" id="PF01575"/>
    </source>
</evidence>
<accession>A0A6H9SYA1</accession>
<evidence type="ECO:0000313" key="3">
    <source>
        <dbReference type="EMBL" id="VWC15275.1"/>
    </source>
</evidence>
<dbReference type="Gene3D" id="3.10.129.10">
    <property type="entry name" value="Hotdog Thioesterase"/>
    <property type="match status" value="1"/>
</dbReference>
<dbReference type="EMBL" id="CABVPL010000057">
    <property type="protein sequence ID" value="VWC15275.1"/>
    <property type="molecule type" value="Genomic_DNA"/>
</dbReference>
<keyword evidence="4" id="KW-1185">Reference proteome</keyword>
<name>A0A6H9SYA1_9BURK</name>
<dbReference type="AlphaFoldDB" id="A0A6H9SYA1"/>
<organism evidence="2 4">
    <name type="scientific">Burkholderia latens</name>
    <dbReference type="NCBI Taxonomy" id="488446"/>
    <lineage>
        <taxon>Bacteria</taxon>
        <taxon>Pseudomonadati</taxon>
        <taxon>Pseudomonadota</taxon>
        <taxon>Betaproteobacteria</taxon>
        <taxon>Burkholderiales</taxon>
        <taxon>Burkholderiaceae</taxon>
        <taxon>Burkholderia</taxon>
        <taxon>Burkholderia cepacia complex</taxon>
    </lineage>
</organism>
<dbReference type="Proteomes" id="UP000494222">
    <property type="component" value="Unassembled WGS sequence"/>
</dbReference>
<proteinExistence type="predicted"/>
<dbReference type="PANTHER" id="PTHR42993:SF1">
    <property type="entry name" value="MAOC-LIKE DEHYDRATASE DOMAIN-CONTAINING PROTEIN"/>
    <property type="match status" value="1"/>
</dbReference>
<dbReference type="InterPro" id="IPR039375">
    <property type="entry name" value="NodN-like"/>
</dbReference>